<proteinExistence type="inferred from homology"/>
<comment type="caution">
    <text evidence="5">The sequence shown here is derived from an EMBL/GenBank/DDBJ whole genome shotgun (WGS) entry which is preliminary data.</text>
</comment>
<dbReference type="CDD" id="cd05333">
    <property type="entry name" value="BKR_SDR_c"/>
    <property type="match status" value="1"/>
</dbReference>
<evidence type="ECO:0000256" key="2">
    <source>
        <dbReference type="ARBA" id="ARBA00022857"/>
    </source>
</evidence>
<dbReference type="GO" id="GO:0004316">
    <property type="term" value="F:3-oxoacyl-[acyl-carrier-protein] reductase (NADPH) activity"/>
    <property type="evidence" value="ECO:0007669"/>
    <property type="project" value="InterPro"/>
</dbReference>
<dbReference type="GO" id="GO:0006633">
    <property type="term" value="P:fatty acid biosynthetic process"/>
    <property type="evidence" value="ECO:0007669"/>
    <property type="project" value="InterPro"/>
</dbReference>
<dbReference type="SMART" id="SM00822">
    <property type="entry name" value="PKS_KR"/>
    <property type="match status" value="1"/>
</dbReference>
<dbReference type="InterPro" id="IPR036291">
    <property type="entry name" value="NAD(P)-bd_dom_sf"/>
</dbReference>
<dbReference type="InterPro" id="IPR020904">
    <property type="entry name" value="Sc_DH/Rdtase_CS"/>
</dbReference>
<dbReference type="NCBIfam" id="NF005559">
    <property type="entry name" value="PRK07231.1"/>
    <property type="match status" value="1"/>
</dbReference>
<dbReference type="EMBL" id="LAZR01017420">
    <property type="protein sequence ID" value="KKM00500.1"/>
    <property type="molecule type" value="Genomic_DNA"/>
</dbReference>
<keyword evidence="3" id="KW-0560">Oxidoreductase</keyword>
<accession>A0A0F9GNQ1</accession>
<organism evidence="5">
    <name type="scientific">marine sediment metagenome</name>
    <dbReference type="NCBI Taxonomy" id="412755"/>
    <lineage>
        <taxon>unclassified sequences</taxon>
        <taxon>metagenomes</taxon>
        <taxon>ecological metagenomes</taxon>
    </lineage>
</organism>
<protein>
    <recommendedName>
        <fullName evidence="4">Ketoreductase domain-containing protein</fullName>
    </recommendedName>
</protein>
<dbReference type="PANTHER" id="PTHR42879:SF2">
    <property type="entry name" value="3-OXOACYL-[ACYL-CARRIER-PROTEIN] REDUCTASE FABG"/>
    <property type="match status" value="1"/>
</dbReference>
<dbReference type="InterPro" id="IPR057326">
    <property type="entry name" value="KR_dom"/>
</dbReference>
<reference evidence="5" key="1">
    <citation type="journal article" date="2015" name="Nature">
        <title>Complex archaea that bridge the gap between prokaryotes and eukaryotes.</title>
        <authorList>
            <person name="Spang A."/>
            <person name="Saw J.H."/>
            <person name="Jorgensen S.L."/>
            <person name="Zaremba-Niedzwiedzka K."/>
            <person name="Martijn J."/>
            <person name="Lind A.E."/>
            <person name="van Eijk R."/>
            <person name="Schleper C."/>
            <person name="Guy L."/>
            <person name="Ettema T.J."/>
        </authorList>
    </citation>
    <scope>NUCLEOTIDE SEQUENCE</scope>
</reference>
<dbReference type="FunFam" id="3.40.50.720:FF:000115">
    <property type="entry name" value="3-oxoacyl-[acyl-carrier-protein] reductase FabG"/>
    <property type="match status" value="1"/>
</dbReference>
<dbReference type="InterPro" id="IPR002347">
    <property type="entry name" value="SDR_fam"/>
</dbReference>
<feature type="domain" description="Ketoreductase" evidence="4">
    <location>
        <begin position="7"/>
        <end position="192"/>
    </location>
</feature>
<keyword evidence="2" id="KW-0521">NADP</keyword>
<sequence length="248" mass="26496">MFDLTGRAALITGSSRGIGRAIALQLARQGASIAVNYLSNEDAAKEVQETIRSYEGQAVLLQGDISVPEQAERVVDMTQEAFGRLDILVNNAGFNRDTLLLRMSVEDWDEVMATNLRAVFLCTKAALRYMLKQRWGRIVNIGSVSGIAGNAGQANYAAAKAGLIGFTKAVAREMGSRSITANVVAPGLVRTELTETIPQQVIDMAMQRIFVGRLGKPEDIAACVAFLASEEASYISGQLLAVDGGLGN</sequence>
<dbReference type="PRINTS" id="PR00080">
    <property type="entry name" value="SDRFAMILY"/>
</dbReference>
<dbReference type="NCBIfam" id="NF009466">
    <property type="entry name" value="PRK12826.1-2"/>
    <property type="match status" value="1"/>
</dbReference>
<evidence type="ECO:0000256" key="3">
    <source>
        <dbReference type="ARBA" id="ARBA00023002"/>
    </source>
</evidence>
<evidence type="ECO:0000256" key="1">
    <source>
        <dbReference type="ARBA" id="ARBA00006484"/>
    </source>
</evidence>
<dbReference type="InterPro" id="IPR011284">
    <property type="entry name" value="3oxo_ACP_reduc"/>
</dbReference>
<gene>
    <name evidence="5" type="ORF">LCGC14_1803810</name>
</gene>
<dbReference type="PROSITE" id="PS00061">
    <property type="entry name" value="ADH_SHORT"/>
    <property type="match status" value="1"/>
</dbReference>
<dbReference type="InterPro" id="IPR050259">
    <property type="entry name" value="SDR"/>
</dbReference>
<evidence type="ECO:0000313" key="5">
    <source>
        <dbReference type="EMBL" id="KKM00500.1"/>
    </source>
</evidence>
<name>A0A0F9GNQ1_9ZZZZ</name>
<dbReference type="Pfam" id="PF13561">
    <property type="entry name" value="adh_short_C2"/>
    <property type="match status" value="1"/>
</dbReference>
<dbReference type="Gene3D" id="3.40.50.720">
    <property type="entry name" value="NAD(P)-binding Rossmann-like Domain"/>
    <property type="match status" value="1"/>
</dbReference>
<dbReference type="PRINTS" id="PR00081">
    <property type="entry name" value="GDHRDH"/>
</dbReference>
<dbReference type="AlphaFoldDB" id="A0A0F9GNQ1"/>
<dbReference type="NCBIfam" id="TIGR01830">
    <property type="entry name" value="3oxo_ACP_reduc"/>
    <property type="match status" value="1"/>
</dbReference>
<comment type="similarity">
    <text evidence="1">Belongs to the short-chain dehydrogenases/reductases (SDR) family.</text>
</comment>
<dbReference type="GO" id="GO:0051287">
    <property type="term" value="F:NAD binding"/>
    <property type="evidence" value="ECO:0007669"/>
    <property type="project" value="InterPro"/>
</dbReference>
<dbReference type="SUPFAM" id="SSF51735">
    <property type="entry name" value="NAD(P)-binding Rossmann-fold domains"/>
    <property type="match status" value="1"/>
</dbReference>
<dbReference type="PANTHER" id="PTHR42879">
    <property type="entry name" value="3-OXOACYL-(ACYL-CARRIER-PROTEIN) REDUCTASE"/>
    <property type="match status" value="1"/>
</dbReference>
<evidence type="ECO:0000259" key="4">
    <source>
        <dbReference type="SMART" id="SM00822"/>
    </source>
</evidence>